<dbReference type="AlphaFoldDB" id="A0A7K1J2W4"/>
<evidence type="ECO:0000313" key="4">
    <source>
        <dbReference type="Proteomes" id="UP000487882"/>
    </source>
</evidence>
<evidence type="ECO:0000259" key="2">
    <source>
        <dbReference type="PROSITE" id="PS51462"/>
    </source>
</evidence>
<accession>A0A7K1J2W4</accession>
<dbReference type="PROSITE" id="PS51462">
    <property type="entry name" value="NUDIX"/>
    <property type="match status" value="1"/>
</dbReference>
<feature type="region of interest" description="Disordered" evidence="1">
    <location>
        <begin position="251"/>
        <end position="283"/>
    </location>
</feature>
<dbReference type="Pfam" id="PF00293">
    <property type="entry name" value="NUDIX"/>
    <property type="match status" value="1"/>
</dbReference>
<protein>
    <submittedName>
        <fullName evidence="3">ADP-ribose pyrophosphatase</fullName>
    </submittedName>
</protein>
<organism evidence="3 4">
    <name type="scientific">Bifidobacterium canis</name>
    <dbReference type="NCBI Taxonomy" id="2610880"/>
    <lineage>
        <taxon>Bacteria</taxon>
        <taxon>Bacillati</taxon>
        <taxon>Actinomycetota</taxon>
        <taxon>Actinomycetes</taxon>
        <taxon>Bifidobacteriales</taxon>
        <taxon>Bifidobacteriaceae</taxon>
        <taxon>Bifidobacterium</taxon>
    </lineage>
</organism>
<dbReference type="SUPFAM" id="SSF46785">
    <property type="entry name" value="Winged helix' DNA-binding domain"/>
    <property type="match status" value="1"/>
</dbReference>
<evidence type="ECO:0000313" key="3">
    <source>
        <dbReference type="EMBL" id="MUH58825.1"/>
    </source>
</evidence>
<feature type="domain" description="Nudix hydrolase" evidence="2">
    <location>
        <begin position="14"/>
        <end position="157"/>
    </location>
</feature>
<sequence>MGIGNVSERRNAPPQVGVTSVILALESEERATRDGVSRRRLWLPLVRRTREPFKGLWALPGGPLKANRSLEESAYETLASTTDLHPTYLEQLYTFGDPSRSSGGIPMVSICYWALVEQAEFDVRDSEHNVRWFAQNDLPQLAFDHARIIDYALWRLRHRIDTPNVVRQLIGEPFTLGQLHSVVEAVRGEQLDLANFRRKMLASQMLEDTGDVLREGRRRPAALYRFNSEFESAALDPTLFTASADEVGGFGGGYGRGDHESDGGMSDELSALSALMPNTPHTR</sequence>
<dbReference type="EMBL" id="WNLP01000001">
    <property type="protein sequence ID" value="MUH58825.1"/>
    <property type="molecule type" value="Genomic_DNA"/>
</dbReference>
<name>A0A7K1J2W4_9BIFI</name>
<dbReference type="RefSeq" id="WP_246165670.1">
    <property type="nucleotide sequence ID" value="NZ_WNLP01000001.1"/>
</dbReference>
<dbReference type="Gene3D" id="1.10.10.10">
    <property type="entry name" value="Winged helix-like DNA-binding domain superfamily/Winged helix DNA-binding domain"/>
    <property type="match status" value="1"/>
</dbReference>
<dbReference type="PANTHER" id="PTHR43736:SF4">
    <property type="entry name" value="SLR1690 PROTEIN"/>
    <property type="match status" value="1"/>
</dbReference>
<dbReference type="InterPro" id="IPR036390">
    <property type="entry name" value="WH_DNA-bd_sf"/>
</dbReference>
<dbReference type="Gene3D" id="3.90.79.10">
    <property type="entry name" value="Nucleoside Triphosphate Pyrophosphohydrolase"/>
    <property type="match status" value="1"/>
</dbReference>
<dbReference type="PANTHER" id="PTHR43736">
    <property type="entry name" value="ADP-RIBOSE PYROPHOSPHATASE"/>
    <property type="match status" value="1"/>
</dbReference>
<keyword evidence="4" id="KW-1185">Reference proteome</keyword>
<dbReference type="CDD" id="cd18873">
    <property type="entry name" value="NUDIX_NadM_like"/>
    <property type="match status" value="1"/>
</dbReference>
<dbReference type="InterPro" id="IPR000086">
    <property type="entry name" value="NUDIX_hydrolase_dom"/>
</dbReference>
<dbReference type="Proteomes" id="UP000487882">
    <property type="component" value="Unassembled WGS sequence"/>
</dbReference>
<dbReference type="Pfam" id="PF21906">
    <property type="entry name" value="WHD_NrtR"/>
    <property type="match status" value="1"/>
</dbReference>
<dbReference type="InterPro" id="IPR015797">
    <property type="entry name" value="NUDIX_hydrolase-like_dom_sf"/>
</dbReference>
<dbReference type="SUPFAM" id="SSF55811">
    <property type="entry name" value="Nudix"/>
    <property type="match status" value="1"/>
</dbReference>
<comment type="caution">
    <text evidence="3">The sequence shown here is derived from an EMBL/GenBank/DDBJ whole genome shotgun (WGS) entry which is preliminary data.</text>
</comment>
<reference evidence="3 4" key="1">
    <citation type="submission" date="2019-09" db="EMBL/GenBank/DDBJ databases">
        <title>Bifidobacterium canis sp. nov., isolated from the digestive tract of German Shepherd dog puppy.</title>
        <authorList>
            <person name="Bunesova V."/>
        </authorList>
    </citation>
    <scope>NUCLEOTIDE SEQUENCE [LARGE SCALE GENOMIC DNA]</scope>
    <source>
        <strain evidence="3 4">GSD1FS</strain>
    </source>
</reference>
<evidence type="ECO:0000256" key="1">
    <source>
        <dbReference type="SAM" id="MobiDB-lite"/>
    </source>
</evidence>
<proteinExistence type="predicted"/>
<dbReference type="InterPro" id="IPR036388">
    <property type="entry name" value="WH-like_DNA-bd_sf"/>
</dbReference>
<gene>
    <name evidence="3" type="ORF">GSD1FS_0119</name>
</gene>
<dbReference type="InterPro" id="IPR054105">
    <property type="entry name" value="WHD_NrtR"/>
</dbReference>